<dbReference type="InterPro" id="IPR039426">
    <property type="entry name" value="TonB-dep_rcpt-like"/>
</dbReference>
<dbReference type="Pfam" id="PF07715">
    <property type="entry name" value="Plug"/>
    <property type="match status" value="1"/>
</dbReference>
<dbReference type="Proteomes" id="UP000597338">
    <property type="component" value="Unassembled WGS sequence"/>
</dbReference>
<dbReference type="NCBIfam" id="TIGR04057">
    <property type="entry name" value="SusC_RagA_signa"/>
    <property type="match status" value="1"/>
</dbReference>
<reference evidence="12" key="1">
    <citation type="journal article" date="2019" name="Int. J. Syst. Evol. Microbiol.">
        <title>The Global Catalogue of Microorganisms (GCM) 10K type strain sequencing project: providing services to taxonomists for standard genome sequencing and annotation.</title>
        <authorList>
            <consortium name="The Broad Institute Genomics Platform"/>
            <consortium name="The Broad Institute Genome Sequencing Center for Infectious Disease"/>
            <person name="Wu L."/>
            <person name="Ma J."/>
        </authorList>
    </citation>
    <scope>NUCLEOTIDE SEQUENCE [LARGE SCALE GENOMIC DNA]</scope>
    <source>
        <strain evidence="12">CGMCC 1.15342</strain>
    </source>
</reference>
<feature type="domain" description="TonB-dependent receptor plug" evidence="10">
    <location>
        <begin position="212"/>
        <end position="316"/>
    </location>
</feature>
<dbReference type="InterPro" id="IPR023996">
    <property type="entry name" value="TonB-dep_OMP_SusC/RagA"/>
</dbReference>
<proteinExistence type="inferred from homology"/>
<comment type="subcellular location">
    <subcellularLocation>
        <location evidence="1 8">Cell outer membrane</location>
        <topology evidence="1 8">Multi-pass membrane protein</topology>
    </subcellularLocation>
</comment>
<keyword evidence="3 8" id="KW-1134">Transmembrane beta strand</keyword>
<evidence type="ECO:0000313" key="11">
    <source>
        <dbReference type="EMBL" id="GGC13515.1"/>
    </source>
</evidence>
<dbReference type="PANTHER" id="PTHR30069">
    <property type="entry name" value="TONB-DEPENDENT OUTER MEMBRANE RECEPTOR"/>
    <property type="match status" value="1"/>
</dbReference>
<dbReference type="InterPro" id="IPR023997">
    <property type="entry name" value="TonB-dep_OMP_SusC/RagA_CS"/>
</dbReference>
<protein>
    <submittedName>
        <fullName evidence="11">SusC/RagA family TonB-linked outer membrane protein</fullName>
    </submittedName>
</protein>
<organism evidence="11 12">
    <name type="scientific">Parapedobacter defluvii</name>
    <dbReference type="NCBI Taxonomy" id="2045106"/>
    <lineage>
        <taxon>Bacteria</taxon>
        <taxon>Pseudomonadati</taxon>
        <taxon>Bacteroidota</taxon>
        <taxon>Sphingobacteriia</taxon>
        <taxon>Sphingobacteriales</taxon>
        <taxon>Sphingobacteriaceae</taxon>
        <taxon>Parapedobacter</taxon>
    </lineage>
</organism>
<keyword evidence="6 8" id="KW-0472">Membrane</keyword>
<comment type="caution">
    <text evidence="11">The sequence shown here is derived from an EMBL/GenBank/DDBJ whole genome shotgun (WGS) entry which is preliminary data.</text>
</comment>
<keyword evidence="2 8" id="KW-0813">Transport</keyword>
<accession>A0ABQ1L0E5</accession>
<dbReference type="InterPro" id="IPR037066">
    <property type="entry name" value="Plug_dom_sf"/>
</dbReference>
<evidence type="ECO:0000313" key="12">
    <source>
        <dbReference type="Proteomes" id="UP000597338"/>
    </source>
</evidence>
<dbReference type="NCBIfam" id="TIGR04056">
    <property type="entry name" value="OMP_RagA_SusC"/>
    <property type="match status" value="1"/>
</dbReference>
<dbReference type="PROSITE" id="PS52016">
    <property type="entry name" value="TONB_DEPENDENT_REC_3"/>
    <property type="match status" value="1"/>
</dbReference>
<dbReference type="Pfam" id="PF13715">
    <property type="entry name" value="CarbopepD_reg_2"/>
    <property type="match status" value="1"/>
</dbReference>
<evidence type="ECO:0000256" key="1">
    <source>
        <dbReference type="ARBA" id="ARBA00004571"/>
    </source>
</evidence>
<keyword evidence="4 8" id="KW-0812">Transmembrane</keyword>
<evidence type="ECO:0000256" key="5">
    <source>
        <dbReference type="ARBA" id="ARBA00022729"/>
    </source>
</evidence>
<dbReference type="InterPro" id="IPR008969">
    <property type="entry name" value="CarboxyPept-like_regulatory"/>
</dbReference>
<dbReference type="Pfam" id="PF07660">
    <property type="entry name" value="STN"/>
    <property type="match status" value="1"/>
</dbReference>
<evidence type="ECO:0000256" key="2">
    <source>
        <dbReference type="ARBA" id="ARBA00022448"/>
    </source>
</evidence>
<dbReference type="Gene3D" id="2.40.170.20">
    <property type="entry name" value="TonB-dependent receptor, beta-barrel domain"/>
    <property type="match status" value="1"/>
</dbReference>
<dbReference type="PANTHER" id="PTHR30069:SF29">
    <property type="entry name" value="HEMOGLOBIN AND HEMOGLOBIN-HAPTOGLOBIN-BINDING PROTEIN 1-RELATED"/>
    <property type="match status" value="1"/>
</dbReference>
<keyword evidence="12" id="KW-1185">Reference proteome</keyword>
<evidence type="ECO:0000256" key="3">
    <source>
        <dbReference type="ARBA" id="ARBA00022452"/>
    </source>
</evidence>
<name>A0ABQ1L0E5_9SPHI</name>
<evidence type="ECO:0000259" key="9">
    <source>
        <dbReference type="Pfam" id="PF07660"/>
    </source>
</evidence>
<dbReference type="InterPro" id="IPR036942">
    <property type="entry name" value="Beta-barrel_TonB_sf"/>
</dbReference>
<dbReference type="EMBL" id="BMIK01000001">
    <property type="protein sequence ID" value="GGC13515.1"/>
    <property type="molecule type" value="Genomic_DNA"/>
</dbReference>
<comment type="similarity">
    <text evidence="8">Belongs to the TonB-dependent receptor family.</text>
</comment>
<evidence type="ECO:0000259" key="10">
    <source>
        <dbReference type="Pfam" id="PF07715"/>
    </source>
</evidence>
<keyword evidence="7 8" id="KW-0998">Cell outer membrane</keyword>
<evidence type="ECO:0000256" key="7">
    <source>
        <dbReference type="ARBA" id="ARBA00023237"/>
    </source>
</evidence>
<dbReference type="InterPro" id="IPR011662">
    <property type="entry name" value="Secretin/TonB_short_N"/>
</dbReference>
<gene>
    <name evidence="11" type="ORF">GCM10011386_01480</name>
</gene>
<dbReference type="SUPFAM" id="SSF56935">
    <property type="entry name" value="Porins"/>
    <property type="match status" value="1"/>
</dbReference>
<dbReference type="Gene3D" id="2.60.40.1120">
    <property type="entry name" value="Carboxypeptidase-like, regulatory domain"/>
    <property type="match status" value="1"/>
</dbReference>
<evidence type="ECO:0000256" key="6">
    <source>
        <dbReference type="ARBA" id="ARBA00023136"/>
    </source>
</evidence>
<keyword evidence="5" id="KW-0732">Signal</keyword>
<sequence>MRINLTIAILTLCCVQLSAEVFGQRVTLRMRNTPFLEAIRSIERQSGYTFFFKMRDVDGLGPVTVSITDKPITEVLDKLLDNKTYSFQIQEKVIVLTKKPMAATSTGVKATHLSPQLIMQREVRGQVTDSLGTPIAGVSVLIKGTTTGISTDDQGRFQLLAVDGQVLEFRAVGYLPKEVTIANQPLITVILKEETIGIEEVVAVGYGTQRKVTSTGSISTALGSDIKTSPTTNLTNNLAGRISGLTSITRSGQPGADGSTLLIRGSNTLGNNSPLIVVDGIAGREFARLNPADIESITVLKDASAAIYGAQAANGVILITTKRGKVGSSSISVNIGGGVNQPTRIPDMADAATYATMINELHYYQDESKGRFQQFSEEDIVKYRDGSDPWGHPNTDWFDETLKKFAKQYSADIRITGGSEALKYYISGATKYSDAYYKKSANDYKQYNFRSNLDGKISKSVTISVDVAASREEYNNPGYGGGAGGIWRSLMRGMPTRPAYYPTGEPGPDLEFGDQPVVTTTDATGYDRSVWDKLETNARIVVDIPWIDGLSVQGNASYDKHVNLSKRFQKPWILYSWDGGDDHQLTAATKGITSAQLTESTVNRYRSTINLFATYENTFADAHKMKIMFGAERQSGFSDDFSAFRRNYLSTAIDQLFAGADDEYMSNNGSASLYKRANYFGRINYDFHQKYLLEALFRYDGSYIFAPGKQFGFFPGFSAGWRISEEKFWKERVSLFDELKLRASWGQTGNDRINEYQYLSSYAFLPQAYTFGGTNDEKMIYESRIPNPDVTWEVATQRNIGLDATLLNHKLSFSLDYFMNDRSNILWTRNASVPKSSGLSLPRENIGEVSNNGFEATISYGNREGNFNYHISLNGSYSKNKIDFWDEAPGAPVWQQSTGHPMNTGLYYRAIGIFKDQAAVDAYPHWEGARAGDVIFEDYNKDGIIDGLDRVRDDFNTVPRFTGGMNINLQYGNFDLSLLIQGAAGAKMYIKPESGILGNYYQEFADNRWTPENTGATYPRSFDGDTQYWRSQTNTFWLRNSDYIRLKSVELGYNISIFNSKIGPKTLRLYVNGSNLLLVDKAKIVDPESDPSTISLPYPLQRVLNAGLMLDF</sequence>
<evidence type="ECO:0000256" key="8">
    <source>
        <dbReference type="PROSITE-ProRule" id="PRU01360"/>
    </source>
</evidence>
<feature type="domain" description="Secretin/TonB short N-terminal" evidence="9">
    <location>
        <begin position="48"/>
        <end position="99"/>
    </location>
</feature>
<dbReference type="SUPFAM" id="SSF49464">
    <property type="entry name" value="Carboxypeptidase regulatory domain-like"/>
    <property type="match status" value="1"/>
</dbReference>
<evidence type="ECO:0000256" key="4">
    <source>
        <dbReference type="ARBA" id="ARBA00022692"/>
    </source>
</evidence>
<dbReference type="Gene3D" id="2.170.130.10">
    <property type="entry name" value="TonB-dependent receptor, plug domain"/>
    <property type="match status" value="1"/>
</dbReference>
<dbReference type="InterPro" id="IPR012910">
    <property type="entry name" value="Plug_dom"/>
</dbReference>